<dbReference type="EMBL" id="KN822959">
    <property type="protein sequence ID" value="KIO31831.1"/>
    <property type="molecule type" value="Genomic_DNA"/>
</dbReference>
<reference evidence="4" key="2">
    <citation type="submission" date="2015-01" db="EMBL/GenBank/DDBJ databases">
        <title>Evolutionary Origins and Diversification of the Mycorrhizal Mutualists.</title>
        <authorList>
            <consortium name="DOE Joint Genome Institute"/>
            <consortium name="Mycorrhizal Genomics Consortium"/>
            <person name="Kohler A."/>
            <person name="Kuo A."/>
            <person name="Nagy L.G."/>
            <person name="Floudas D."/>
            <person name="Copeland A."/>
            <person name="Barry K.W."/>
            <person name="Cichocki N."/>
            <person name="Veneault-Fourrey C."/>
            <person name="LaButti K."/>
            <person name="Lindquist E.A."/>
            <person name="Lipzen A."/>
            <person name="Lundell T."/>
            <person name="Morin E."/>
            <person name="Murat C."/>
            <person name="Riley R."/>
            <person name="Ohm R."/>
            <person name="Sun H."/>
            <person name="Tunlid A."/>
            <person name="Henrissat B."/>
            <person name="Grigoriev I.V."/>
            <person name="Hibbett D.S."/>
            <person name="Martin F."/>
        </authorList>
    </citation>
    <scope>NUCLEOTIDE SEQUENCE [LARGE SCALE GENOMIC DNA]</scope>
    <source>
        <strain evidence="4">MUT 4182</strain>
    </source>
</reference>
<dbReference type="OrthoDB" id="3202916at2759"/>
<keyword evidence="2" id="KW-0812">Transmembrane</keyword>
<keyword evidence="2" id="KW-0472">Membrane</keyword>
<keyword evidence="2" id="KW-1133">Transmembrane helix</keyword>
<keyword evidence="4" id="KW-1185">Reference proteome</keyword>
<accession>A0A0C3QSD6</accession>
<evidence type="ECO:0000256" key="2">
    <source>
        <dbReference type="SAM" id="Phobius"/>
    </source>
</evidence>
<feature type="transmembrane region" description="Helical" evidence="2">
    <location>
        <begin position="49"/>
        <end position="67"/>
    </location>
</feature>
<name>A0A0C3QSD6_9AGAM</name>
<evidence type="ECO:0000256" key="1">
    <source>
        <dbReference type="SAM" id="MobiDB-lite"/>
    </source>
</evidence>
<protein>
    <submittedName>
        <fullName evidence="3">Uncharacterized protein</fullName>
    </submittedName>
</protein>
<organism evidence="3 4">
    <name type="scientific">Tulasnella calospora MUT 4182</name>
    <dbReference type="NCBI Taxonomy" id="1051891"/>
    <lineage>
        <taxon>Eukaryota</taxon>
        <taxon>Fungi</taxon>
        <taxon>Dikarya</taxon>
        <taxon>Basidiomycota</taxon>
        <taxon>Agaricomycotina</taxon>
        <taxon>Agaricomycetes</taxon>
        <taxon>Cantharellales</taxon>
        <taxon>Tulasnellaceae</taxon>
        <taxon>Tulasnella</taxon>
    </lineage>
</organism>
<dbReference type="Proteomes" id="UP000054248">
    <property type="component" value="Unassembled WGS sequence"/>
</dbReference>
<evidence type="ECO:0000313" key="3">
    <source>
        <dbReference type="EMBL" id="KIO31831.1"/>
    </source>
</evidence>
<sequence>MSSSSRVPYQRLATRSPSPPIPSSTNDEEIDLDELTRNDPRFNPPPPPWWQRAALIIFVIFLHWAAWKLIPVGDKPVAYPDDSYLWEAPGPSAE</sequence>
<feature type="region of interest" description="Disordered" evidence="1">
    <location>
        <begin position="1"/>
        <end position="44"/>
    </location>
</feature>
<dbReference type="AlphaFoldDB" id="A0A0C3QSD6"/>
<gene>
    <name evidence="3" type="ORF">M407DRAFT_241603</name>
</gene>
<proteinExistence type="predicted"/>
<dbReference type="HOGENOM" id="CLU_2387780_0_0_1"/>
<reference evidence="3 4" key="1">
    <citation type="submission" date="2014-04" db="EMBL/GenBank/DDBJ databases">
        <authorList>
            <consortium name="DOE Joint Genome Institute"/>
            <person name="Kuo A."/>
            <person name="Girlanda M."/>
            <person name="Perotto S."/>
            <person name="Kohler A."/>
            <person name="Nagy L.G."/>
            <person name="Floudas D."/>
            <person name="Copeland A."/>
            <person name="Barry K.W."/>
            <person name="Cichocki N."/>
            <person name="Veneault-Fourrey C."/>
            <person name="LaButti K."/>
            <person name="Lindquist E.A."/>
            <person name="Lipzen A."/>
            <person name="Lundell T."/>
            <person name="Morin E."/>
            <person name="Murat C."/>
            <person name="Sun H."/>
            <person name="Tunlid A."/>
            <person name="Henrissat B."/>
            <person name="Grigoriev I.V."/>
            <person name="Hibbett D.S."/>
            <person name="Martin F."/>
            <person name="Nordberg H.P."/>
            <person name="Cantor M.N."/>
            <person name="Hua S.X."/>
        </authorList>
    </citation>
    <scope>NUCLEOTIDE SEQUENCE [LARGE SCALE GENOMIC DNA]</scope>
    <source>
        <strain evidence="3 4">MUT 4182</strain>
    </source>
</reference>
<evidence type="ECO:0000313" key="4">
    <source>
        <dbReference type="Proteomes" id="UP000054248"/>
    </source>
</evidence>